<evidence type="ECO:0000313" key="2">
    <source>
        <dbReference type="EMBL" id="JAE14348.1"/>
    </source>
</evidence>
<sequence length="75" mass="8132">MQLHSGILGAGKSGAPIENKLKGRNPHISLGLNLKELSSAMFWFSITNQQQAYESETHIPPSNTLSTHNAAFIEA</sequence>
<dbReference type="EMBL" id="GBRH01183548">
    <property type="protein sequence ID" value="JAE14348.1"/>
    <property type="molecule type" value="Transcribed_RNA"/>
</dbReference>
<name>A0A0A9G133_ARUDO</name>
<protein>
    <submittedName>
        <fullName evidence="2">Uncharacterized protein</fullName>
    </submittedName>
</protein>
<organism evidence="2">
    <name type="scientific">Arundo donax</name>
    <name type="common">Giant reed</name>
    <name type="synonym">Donax arundinaceus</name>
    <dbReference type="NCBI Taxonomy" id="35708"/>
    <lineage>
        <taxon>Eukaryota</taxon>
        <taxon>Viridiplantae</taxon>
        <taxon>Streptophyta</taxon>
        <taxon>Embryophyta</taxon>
        <taxon>Tracheophyta</taxon>
        <taxon>Spermatophyta</taxon>
        <taxon>Magnoliopsida</taxon>
        <taxon>Liliopsida</taxon>
        <taxon>Poales</taxon>
        <taxon>Poaceae</taxon>
        <taxon>PACMAD clade</taxon>
        <taxon>Arundinoideae</taxon>
        <taxon>Arundineae</taxon>
        <taxon>Arundo</taxon>
    </lineage>
</organism>
<dbReference type="EMBL" id="GBRH01220231">
    <property type="protein sequence ID" value="JAD77664.1"/>
    <property type="molecule type" value="Transcribed_RNA"/>
</dbReference>
<evidence type="ECO:0000256" key="1">
    <source>
        <dbReference type="SAM" id="MobiDB-lite"/>
    </source>
</evidence>
<feature type="region of interest" description="Disordered" evidence="1">
    <location>
        <begin position="1"/>
        <end position="20"/>
    </location>
</feature>
<reference evidence="2" key="1">
    <citation type="submission" date="2014-09" db="EMBL/GenBank/DDBJ databases">
        <authorList>
            <person name="Magalhaes I.L.F."/>
            <person name="Oliveira U."/>
            <person name="Santos F.R."/>
            <person name="Vidigal T.H.D.A."/>
            <person name="Brescovit A.D."/>
            <person name="Santos A.J."/>
        </authorList>
    </citation>
    <scope>NUCLEOTIDE SEQUENCE</scope>
    <source>
        <tissue evidence="2">Shoot tissue taken approximately 20 cm above the soil surface</tissue>
    </source>
</reference>
<proteinExistence type="predicted"/>
<dbReference type="AlphaFoldDB" id="A0A0A9G133"/>
<reference evidence="2" key="2">
    <citation type="journal article" date="2015" name="Data Brief">
        <title>Shoot transcriptome of the giant reed, Arundo donax.</title>
        <authorList>
            <person name="Barrero R.A."/>
            <person name="Guerrero F.D."/>
            <person name="Moolhuijzen P."/>
            <person name="Goolsby J.A."/>
            <person name="Tidwell J."/>
            <person name="Bellgard S.E."/>
            <person name="Bellgard M.I."/>
        </authorList>
    </citation>
    <scope>NUCLEOTIDE SEQUENCE</scope>
    <source>
        <tissue evidence="2">Shoot tissue taken approximately 20 cm above the soil surface</tissue>
    </source>
</reference>
<accession>A0A0A9G133</accession>